<accession>A0A0K2ZDW7</accession>
<dbReference type="GO" id="GO:0043139">
    <property type="term" value="F:5'-3' DNA helicase activity"/>
    <property type="evidence" value="ECO:0007669"/>
    <property type="project" value="TreeGrafter"/>
</dbReference>
<dbReference type="RefSeq" id="WP_053839802.1">
    <property type="nucleotide sequence ID" value="NZ_CP076250.1"/>
</dbReference>
<keyword evidence="3 6" id="KW-0347">Helicase</keyword>
<evidence type="ECO:0000256" key="1">
    <source>
        <dbReference type="ARBA" id="ARBA00022741"/>
    </source>
</evidence>
<sequence>MIASPSHRARQAVAESDWLDVRSSQIQHPVCTDEIAHLLACLEQLRQTPARVLSGSADEPDTQAKVFVISPFRKIAQACRSRIKQAGFSGIECGTVHTFQGKEADIVFFVLGTAPGPQGAGARAWAAGKPNLLNVAITRAKCRLYVLGNVQQWGSLDYFRQLREALPVQRIDSATASTP</sequence>
<dbReference type="GO" id="GO:0005524">
    <property type="term" value="F:ATP binding"/>
    <property type="evidence" value="ECO:0007669"/>
    <property type="project" value="UniProtKB-KW"/>
</dbReference>
<evidence type="ECO:0000259" key="5">
    <source>
        <dbReference type="Pfam" id="PF13087"/>
    </source>
</evidence>
<protein>
    <submittedName>
        <fullName evidence="6">Superfamily I DNA and RNA helicase</fullName>
    </submittedName>
</protein>
<dbReference type="InterPro" id="IPR050534">
    <property type="entry name" value="Coronavir_polyprotein_1ab"/>
</dbReference>
<dbReference type="Gene3D" id="3.40.50.300">
    <property type="entry name" value="P-loop containing nucleotide triphosphate hydrolases"/>
    <property type="match status" value="1"/>
</dbReference>
<dbReference type="PANTHER" id="PTHR43788:SF8">
    <property type="entry name" value="DNA-BINDING PROTEIN SMUBP-2"/>
    <property type="match status" value="1"/>
</dbReference>
<evidence type="ECO:0000256" key="4">
    <source>
        <dbReference type="ARBA" id="ARBA00022840"/>
    </source>
</evidence>
<organism evidence="6 7">
    <name type="scientific">Xanthomonas graminis pv. poae</name>
    <dbReference type="NCBI Taxonomy" id="227946"/>
    <lineage>
        <taxon>Bacteria</taxon>
        <taxon>Pseudomonadati</taxon>
        <taxon>Pseudomonadota</taxon>
        <taxon>Gammaproteobacteria</taxon>
        <taxon>Lysobacterales</taxon>
        <taxon>Lysobacteraceae</taxon>
        <taxon>Xanthomonas</taxon>
        <taxon>Xanthomonas translucens group</taxon>
        <taxon>Xanthomonas graminis</taxon>
    </lineage>
</organism>
<evidence type="ECO:0000256" key="3">
    <source>
        <dbReference type="ARBA" id="ARBA00022806"/>
    </source>
</evidence>
<evidence type="ECO:0000313" key="7">
    <source>
        <dbReference type="Proteomes" id="UP000041247"/>
    </source>
</evidence>
<evidence type="ECO:0000313" key="6">
    <source>
        <dbReference type="EMBL" id="CTP83796.1"/>
    </source>
</evidence>
<dbReference type="SUPFAM" id="SSF52540">
    <property type="entry name" value="P-loop containing nucleoside triphosphate hydrolases"/>
    <property type="match status" value="1"/>
</dbReference>
<dbReference type="InterPro" id="IPR041679">
    <property type="entry name" value="DNA2/NAM7-like_C"/>
</dbReference>
<feature type="domain" description="DNA2/NAM7 helicase-like C-terminal" evidence="5">
    <location>
        <begin position="29"/>
        <end position="150"/>
    </location>
</feature>
<keyword evidence="1" id="KW-0547">Nucleotide-binding</keyword>
<evidence type="ECO:0000256" key="2">
    <source>
        <dbReference type="ARBA" id="ARBA00022801"/>
    </source>
</evidence>
<dbReference type="InterPro" id="IPR027417">
    <property type="entry name" value="P-loop_NTPase"/>
</dbReference>
<reference evidence="6 7" key="1">
    <citation type="submission" date="2015-07" db="EMBL/GenBank/DDBJ databases">
        <authorList>
            <person name="Noorani M."/>
        </authorList>
    </citation>
    <scope>NUCLEOTIDE SEQUENCE [LARGE SCALE GENOMIC DNA]</scope>
    <source>
        <strain evidence="6">LMG728</strain>
    </source>
</reference>
<dbReference type="GO" id="GO:0016787">
    <property type="term" value="F:hydrolase activity"/>
    <property type="evidence" value="ECO:0007669"/>
    <property type="project" value="UniProtKB-KW"/>
</dbReference>
<proteinExistence type="predicted"/>
<gene>
    <name evidence="6" type="ORF">XTPLMG728_0328</name>
</gene>
<dbReference type="Proteomes" id="UP000041247">
    <property type="component" value="Unassembled WGS sequence"/>
</dbReference>
<keyword evidence="2" id="KW-0378">Hydrolase</keyword>
<dbReference type="PANTHER" id="PTHR43788">
    <property type="entry name" value="DNA2/NAM7 HELICASE FAMILY MEMBER"/>
    <property type="match status" value="1"/>
</dbReference>
<keyword evidence="4" id="KW-0067">ATP-binding</keyword>
<dbReference type="Pfam" id="PF13087">
    <property type="entry name" value="AAA_12"/>
    <property type="match status" value="1"/>
</dbReference>
<dbReference type="AlphaFoldDB" id="A0A0K2ZDW7"/>
<dbReference type="EMBL" id="CXOK01000009">
    <property type="protein sequence ID" value="CTP83796.1"/>
    <property type="molecule type" value="Genomic_DNA"/>
</dbReference>
<name>A0A0K2ZDW7_9XANT</name>